<gene>
    <name evidence="1" type="ORF">PXEA_LOCUS6137</name>
</gene>
<name>A0A448WIM9_9PLAT</name>
<keyword evidence="2" id="KW-1185">Reference proteome</keyword>
<organism evidence="1 2">
    <name type="scientific">Protopolystoma xenopodis</name>
    <dbReference type="NCBI Taxonomy" id="117903"/>
    <lineage>
        <taxon>Eukaryota</taxon>
        <taxon>Metazoa</taxon>
        <taxon>Spiralia</taxon>
        <taxon>Lophotrochozoa</taxon>
        <taxon>Platyhelminthes</taxon>
        <taxon>Monogenea</taxon>
        <taxon>Polyopisthocotylea</taxon>
        <taxon>Polystomatidea</taxon>
        <taxon>Polystomatidae</taxon>
        <taxon>Protopolystoma</taxon>
    </lineage>
</organism>
<evidence type="ECO:0000313" key="2">
    <source>
        <dbReference type="Proteomes" id="UP000784294"/>
    </source>
</evidence>
<comment type="caution">
    <text evidence="1">The sequence shown here is derived from an EMBL/GenBank/DDBJ whole genome shotgun (WGS) entry which is preliminary data.</text>
</comment>
<sequence length="70" mass="7400">MAALGLSALKRSITSIDYSLQYLMRWTTEVGDCDGSNGGGGGGSGVVVIDDVSTYHRESGRRYILAAKES</sequence>
<dbReference type="Proteomes" id="UP000784294">
    <property type="component" value="Unassembled WGS sequence"/>
</dbReference>
<reference evidence="1" key="1">
    <citation type="submission" date="2018-11" db="EMBL/GenBank/DDBJ databases">
        <authorList>
            <consortium name="Pathogen Informatics"/>
        </authorList>
    </citation>
    <scope>NUCLEOTIDE SEQUENCE</scope>
</reference>
<accession>A0A448WIM9</accession>
<dbReference type="AlphaFoldDB" id="A0A448WIM9"/>
<dbReference type="EMBL" id="CAAALY010015549">
    <property type="protein sequence ID" value="VEL12697.1"/>
    <property type="molecule type" value="Genomic_DNA"/>
</dbReference>
<evidence type="ECO:0000313" key="1">
    <source>
        <dbReference type="EMBL" id="VEL12697.1"/>
    </source>
</evidence>
<proteinExistence type="predicted"/>
<protein>
    <submittedName>
        <fullName evidence="1">Uncharacterized protein</fullName>
    </submittedName>
</protein>